<protein>
    <submittedName>
        <fullName evidence="1">Uncharacterized protein</fullName>
    </submittedName>
</protein>
<evidence type="ECO:0000313" key="1">
    <source>
        <dbReference type="EMBL" id="KKM04808.1"/>
    </source>
</evidence>
<reference evidence="1" key="1">
    <citation type="journal article" date="2015" name="Nature">
        <title>Complex archaea that bridge the gap between prokaryotes and eukaryotes.</title>
        <authorList>
            <person name="Spang A."/>
            <person name="Saw J.H."/>
            <person name="Jorgensen S.L."/>
            <person name="Zaremba-Niedzwiedzka K."/>
            <person name="Martijn J."/>
            <person name="Lind A.E."/>
            <person name="van Eijk R."/>
            <person name="Schleper C."/>
            <person name="Guy L."/>
            <person name="Ettema T.J."/>
        </authorList>
    </citation>
    <scope>NUCLEOTIDE SEQUENCE</scope>
</reference>
<organism evidence="1">
    <name type="scientific">marine sediment metagenome</name>
    <dbReference type="NCBI Taxonomy" id="412755"/>
    <lineage>
        <taxon>unclassified sequences</taxon>
        <taxon>metagenomes</taxon>
        <taxon>ecological metagenomes</taxon>
    </lineage>
</organism>
<proteinExistence type="predicted"/>
<dbReference type="EMBL" id="LAZR01016375">
    <property type="protein sequence ID" value="KKM04808.1"/>
    <property type="molecule type" value="Genomic_DNA"/>
</dbReference>
<accession>A0A0F9K0V7</accession>
<name>A0A0F9K0V7_9ZZZZ</name>
<comment type="caution">
    <text evidence="1">The sequence shown here is derived from an EMBL/GenBank/DDBJ whole genome shotgun (WGS) entry which is preliminary data.</text>
</comment>
<gene>
    <name evidence="1" type="ORF">LCGC14_1760550</name>
</gene>
<sequence length="84" mass="9757">MNDADIISHIRNLRKLVVTLDAIGFPINEFSEDEELSKMVSVKLPKEITNTSTKIHQFIQKVEKSKRYKEAVKNLCGVKVREQW</sequence>
<dbReference type="AlphaFoldDB" id="A0A0F9K0V7"/>